<dbReference type="AlphaFoldDB" id="A0AAN7NPR0"/>
<evidence type="ECO:0000313" key="4">
    <source>
        <dbReference type="Proteomes" id="UP001333110"/>
    </source>
</evidence>
<organism evidence="3 4">
    <name type="scientific">Mycteria americana</name>
    <name type="common">Wood stork</name>
    <dbReference type="NCBI Taxonomy" id="33587"/>
    <lineage>
        <taxon>Eukaryota</taxon>
        <taxon>Metazoa</taxon>
        <taxon>Chordata</taxon>
        <taxon>Craniata</taxon>
        <taxon>Vertebrata</taxon>
        <taxon>Euteleostomi</taxon>
        <taxon>Archelosauria</taxon>
        <taxon>Archosauria</taxon>
        <taxon>Dinosauria</taxon>
        <taxon>Saurischia</taxon>
        <taxon>Theropoda</taxon>
        <taxon>Coelurosauria</taxon>
        <taxon>Aves</taxon>
        <taxon>Neognathae</taxon>
        <taxon>Neoaves</taxon>
        <taxon>Aequornithes</taxon>
        <taxon>Ciconiiformes</taxon>
        <taxon>Ciconiidae</taxon>
        <taxon>Mycteria</taxon>
    </lineage>
</organism>
<evidence type="ECO:0000259" key="2">
    <source>
        <dbReference type="PROSITE" id="PS50878"/>
    </source>
</evidence>
<dbReference type="InterPro" id="IPR000477">
    <property type="entry name" value="RT_dom"/>
</dbReference>
<reference evidence="3 4" key="1">
    <citation type="journal article" date="2023" name="J. Hered.">
        <title>Chromosome-level genome of the wood stork (Mycteria americana) provides insight into avian chromosome evolution.</title>
        <authorList>
            <person name="Flamio R. Jr."/>
            <person name="Ramstad K.M."/>
        </authorList>
    </citation>
    <scope>NUCLEOTIDE SEQUENCE [LARGE SCALE GENOMIC DNA]</scope>
    <source>
        <strain evidence="3">JAX WOST 10</strain>
    </source>
</reference>
<feature type="compositionally biased region" description="Basic and acidic residues" evidence="1">
    <location>
        <begin position="407"/>
        <end position="429"/>
    </location>
</feature>
<comment type="caution">
    <text evidence="3">The sequence shown here is derived from an EMBL/GenBank/DDBJ whole genome shotgun (WGS) entry which is preliminary data.</text>
</comment>
<dbReference type="InterPro" id="IPR043502">
    <property type="entry name" value="DNA/RNA_pol_sf"/>
</dbReference>
<keyword evidence="4" id="KW-1185">Reference proteome</keyword>
<accession>A0AAN7NPR0</accession>
<evidence type="ECO:0000313" key="3">
    <source>
        <dbReference type="EMBL" id="KAK4819655.1"/>
    </source>
</evidence>
<dbReference type="SUPFAM" id="SSF56672">
    <property type="entry name" value="DNA/RNA polymerases"/>
    <property type="match status" value="1"/>
</dbReference>
<evidence type="ECO:0000256" key="1">
    <source>
        <dbReference type="SAM" id="MobiDB-lite"/>
    </source>
</evidence>
<dbReference type="EMBL" id="JAUNZN010000006">
    <property type="protein sequence ID" value="KAK4819655.1"/>
    <property type="molecule type" value="Genomic_DNA"/>
</dbReference>
<name>A0AAN7NPR0_MYCAM</name>
<dbReference type="Pfam" id="PF00078">
    <property type="entry name" value="RVT_1"/>
    <property type="match status" value="1"/>
</dbReference>
<dbReference type="PROSITE" id="PS50878">
    <property type="entry name" value="RT_POL"/>
    <property type="match status" value="1"/>
</dbReference>
<gene>
    <name evidence="3" type="ORF">QYF61_009372</name>
</gene>
<protein>
    <recommendedName>
        <fullName evidence="2">Reverse transcriptase domain-containing protein</fullName>
    </recommendedName>
</protein>
<dbReference type="Proteomes" id="UP001333110">
    <property type="component" value="Unassembled WGS sequence"/>
</dbReference>
<sequence>MCTFAEKTLVTRLVDEGKAVDVIYLDLSKAFDTVSHSILLENGLGRCTLHRVENWLGGRAQRVVVKGVTSCWQPVTSGVPQGSVLGPFLFNIFINDLDEGIECALGKFADDTKLGRSLNLLEGRKALQSLPDLVRLDQWAKANCMGFNKAKCKVLHLGHNNPVQRYRLGEEWLESCPTEKDLGMLVDSRLNMSWQCAQVAKKANGILACIRNSVASRTREVIVPLYLALVRPHLKYCVQFWAPHYKKDIEGLERVQRRAAKLVKGLEQKSDEERLRELGLFSLEKRRLRGDLIALYNYLKGGCSKVGVGLFSQVTSHRARGNGLKLRQGRFRLDIRRNFFTERVVKHWNRLPREVVESPSLEEFKKRVDVVFIFAPESSNIEQIAKSSKKDLDKMLGLLLPAQRRPTSTERDSVVGREKKETVSAKDRF</sequence>
<feature type="region of interest" description="Disordered" evidence="1">
    <location>
        <begin position="401"/>
        <end position="429"/>
    </location>
</feature>
<feature type="domain" description="Reverse transcriptase" evidence="2">
    <location>
        <begin position="1"/>
        <end position="186"/>
    </location>
</feature>
<proteinExistence type="predicted"/>
<dbReference type="PANTHER" id="PTHR33332">
    <property type="entry name" value="REVERSE TRANSCRIPTASE DOMAIN-CONTAINING PROTEIN"/>
    <property type="match status" value="1"/>
</dbReference>